<name>A0A451APW1_9GAMM</name>
<comment type="similarity">
    <text evidence="1">Belongs to the NodU/CmcH family.</text>
</comment>
<dbReference type="InterPro" id="IPR031730">
    <property type="entry name" value="Carbam_trans_C"/>
</dbReference>
<accession>A0A451APW1</accession>
<dbReference type="SUPFAM" id="SSF53067">
    <property type="entry name" value="Actin-like ATPase domain"/>
    <property type="match status" value="1"/>
</dbReference>
<dbReference type="EMBL" id="CAADFZ010000189">
    <property type="protein sequence ID" value="VFK68045.1"/>
    <property type="molecule type" value="Genomic_DNA"/>
</dbReference>
<dbReference type="Gene3D" id="3.30.420.40">
    <property type="match status" value="2"/>
</dbReference>
<gene>
    <name evidence="4" type="ORF">BECKUNK1418G_GA0071005_11891</name>
    <name evidence="5" type="ORF">BECKUNK1418H_GA0071006_11881</name>
</gene>
<protein>
    <submittedName>
        <fullName evidence="4">Carbamoyltransferase</fullName>
    </submittedName>
</protein>
<dbReference type="AlphaFoldDB" id="A0A451APW1"/>
<evidence type="ECO:0000313" key="4">
    <source>
        <dbReference type="EMBL" id="VFK68045.1"/>
    </source>
</evidence>
<evidence type="ECO:0000313" key="5">
    <source>
        <dbReference type="EMBL" id="VFK73326.1"/>
    </source>
</evidence>
<evidence type="ECO:0000259" key="3">
    <source>
        <dbReference type="Pfam" id="PF16861"/>
    </source>
</evidence>
<dbReference type="Pfam" id="PF16861">
    <property type="entry name" value="Carbam_trans_C"/>
    <property type="match status" value="1"/>
</dbReference>
<dbReference type="InterPro" id="IPR038152">
    <property type="entry name" value="Carbam_trans_C_sf"/>
</dbReference>
<organism evidence="4">
    <name type="scientific">Candidatus Kentrum sp. UNK</name>
    <dbReference type="NCBI Taxonomy" id="2126344"/>
    <lineage>
        <taxon>Bacteria</taxon>
        <taxon>Pseudomonadati</taxon>
        <taxon>Pseudomonadota</taxon>
        <taxon>Gammaproteobacteria</taxon>
        <taxon>Candidatus Kentrum</taxon>
    </lineage>
</organism>
<dbReference type="InterPro" id="IPR043129">
    <property type="entry name" value="ATPase_NBD"/>
</dbReference>
<evidence type="ECO:0000256" key="1">
    <source>
        <dbReference type="ARBA" id="ARBA00006129"/>
    </source>
</evidence>
<sequence>MKILGIIGRPDVPECHDSSAALIIENRIVCAIEQERLSRRRHAYGEGCQDAVQACLDKAGLTLADIDHIAYGWMEELQQKTPLAEFAAASSELTEIFLPKTQFAYDTTPPIHFFDHHYTHAAATYFTSGLDDAAVLIMDGQGEHVSSSLFHAQGKTIRELETYPIKDSVGLLYGAASAFSGLGWWSEGKFMALASFGHVREEIDFRFDPETGRFSLPAFLEEAWKNPARDEKLHPSVLWWEYFLKYTFPYRQGDGSDIGYYGDFAATVQHTLEQLAYKLAVRLKRLTGAKNLVLGGGCALNCSMNAYLGKTGLFERMYVFPAANDAGCSLGAALSLNYLLNPQAELQPRISGPAFGQEYTREAIAAAIQEYGFTAEELSSDELCERVAADLVDKKIILWFQGQDEFGPRALGRRSFLGNPTDRETLVRLNTIKGREMWRPLAPSVLREQAGIVMEDTEEYGIHRFMLGVAIIRKEWRSRVPAIVHVDFTARPHLVEKDEDGNYWKVIHAFYRKTDIPLLCNTSLNVAGQPIVHTPAEALEIFKTEADVDTLALGDFYLTKTRTE</sequence>
<dbReference type="InterPro" id="IPR003696">
    <property type="entry name" value="Carbtransf_dom"/>
</dbReference>
<dbReference type="CDD" id="cd24098">
    <property type="entry name" value="ASKHA_NBD_TobZ_N"/>
    <property type="match status" value="1"/>
</dbReference>
<keyword evidence="4" id="KW-0808">Transferase</keyword>
<feature type="domain" description="Carbamoyltransferase" evidence="2">
    <location>
        <begin position="15"/>
        <end position="334"/>
    </location>
</feature>
<feature type="domain" description="Carbamoyltransferase C-terminal" evidence="3">
    <location>
        <begin position="388"/>
        <end position="560"/>
    </location>
</feature>
<dbReference type="PANTHER" id="PTHR34847:SF1">
    <property type="entry name" value="NODULATION PROTEIN U"/>
    <property type="match status" value="1"/>
</dbReference>
<dbReference type="EMBL" id="CAADGD010000188">
    <property type="protein sequence ID" value="VFK73326.1"/>
    <property type="molecule type" value="Genomic_DNA"/>
</dbReference>
<reference evidence="4" key="1">
    <citation type="submission" date="2019-02" db="EMBL/GenBank/DDBJ databases">
        <authorList>
            <person name="Gruber-Vodicka R. H."/>
            <person name="Seah K. B. B."/>
        </authorList>
    </citation>
    <scope>NUCLEOTIDE SEQUENCE</scope>
    <source>
        <strain evidence="5">BECK_BY19</strain>
        <strain evidence="4">BECK_BY8</strain>
    </source>
</reference>
<dbReference type="Pfam" id="PF02543">
    <property type="entry name" value="Carbam_trans_N"/>
    <property type="match status" value="1"/>
</dbReference>
<dbReference type="PANTHER" id="PTHR34847">
    <property type="entry name" value="NODULATION PROTEIN U"/>
    <property type="match status" value="1"/>
</dbReference>
<dbReference type="GO" id="GO:0016740">
    <property type="term" value="F:transferase activity"/>
    <property type="evidence" value="ECO:0007669"/>
    <property type="project" value="UniProtKB-KW"/>
</dbReference>
<proteinExistence type="inferred from homology"/>
<dbReference type="InterPro" id="IPR051338">
    <property type="entry name" value="NodU/CmcH_Carbamoyltrnsfr"/>
</dbReference>
<evidence type="ECO:0000259" key="2">
    <source>
        <dbReference type="Pfam" id="PF02543"/>
    </source>
</evidence>
<dbReference type="Gene3D" id="3.90.870.20">
    <property type="entry name" value="Carbamoyltransferase, C-terminal domain"/>
    <property type="match status" value="1"/>
</dbReference>